<comment type="caution">
    <text evidence="1">The sequence shown here is derived from an EMBL/GenBank/DDBJ whole genome shotgun (WGS) entry which is preliminary data.</text>
</comment>
<accession>A0A9P9E617</accession>
<organism evidence="1 2">
    <name type="scientific">Dactylonectria estremocensis</name>
    <dbReference type="NCBI Taxonomy" id="1079267"/>
    <lineage>
        <taxon>Eukaryota</taxon>
        <taxon>Fungi</taxon>
        <taxon>Dikarya</taxon>
        <taxon>Ascomycota</taxon>
        <taxon>Pezizomycotina</taxon>
        <taxon>Sordariomycetes</taxon>
        <taxon>Hypocreomycetidae</taxon>
        <taxon>Hypocreales</taxon>
        <taxon>Nectriaceae</taxon>
        <taxon>Dactylonectria</taxon>
    </lineage>
</organism>
<gene>
    <name evidence="1" type="ORF">B0J13DRAFT_529553</name>
</gene>
<name>A0A9P9E617_9HYPO</name>
<proteinExistence type="predicted"/>
<keyword evidence="2" id="KW-1185">Reference proteome</keyword>
<sequence length="191" mass="22043">MSSPSIPFLRLPRDIRELVYDLAFEIPPSHMYGSGTRYTKAAVPLLYVHETITNELQPRLHRYHAIVLPIQEPYAFYKRGKPLAARLKKLPQMMTSRTTTIIVEVAHTSPIEDMHDFADAVTMSNNEAEEKEWHSNESRADYNWEDMEEDNSDSEVSEFGDYEIECTTKLTQEPLSLKLQLHSTSTIKVIQ</sequence>
<dbReference type="AlphaFoldDB" id="A0A9P9E617"/>
<reference evidence="1" key="1">
    <citation type="journal article" date="2021" name="Nat. Commun.">
        <title>Genetic determinants of endophytism in the Arabidopsis root mycobiome.</title>
        <authorList>
            <person name="Mesny F."/>
            <person name="Miyauchi S."/>
            <person name="Thiergart T."/>
            <person name="Pickel B."/>
            <person name="Atanasova L."/>
            <person name="Karlsson M."/>
            <person name="Huettel B."/>
            <person name="Barry K.W."/>
            <person name="Haridas S."/>
            <person name="Chen C."/>
            <person name="Bauer D."/>
            <person name="Andreopoulos W."/>
            <person name="Pangilinan J."/>
            <person name="LaButti K."/>
            <person name="Riley R."/>
            <person name="Lipzen A."/>
            <person name="Clum A."/>
            <person name="Drula E."/>
            <person name="Henrissat B."/>
            <person name="Kohler A."/>
            <person name="Grigoriev I.V."/>
            <person name="Martin F.M."/>
            <person name="Hacquard S."/>
        </authorList>
    </citation>
    <scope>NUCLEOTIDE SEQUENCE</scope>
    <source>
        <strain evidence="1">MPI-CAGE-AT-0021</strain>
    </source>
</reference>
<evidence type="ECO:0000313" key="2">
    <source>
        <dbReference type="Proteomes" id="UP000717696"/>
    </source>
</evidence>
<dbReference type="Proteomes" id="UP000717696">
    <property type="component" value="Unassembled WGS sequence"/>
</dbReference>
<dbReference type="EMBL" id="JAGMUU010000019">
    <property type="protein sequence ID" value="KAH7131573.1"/>
    <property type="molecule type" value="Genomic_DNA"/>
</dbReference>
<evidence type="ECO:0000313" key="1">
    <source>
        <dbReference type="EMBL" id="KAH7131573.1"/>
    </source>
</evidence>
<dbReference type="OrthoDB" id="5104305at2759"/>
<protein>
    <submittedName>
        <fullName evidence="1">Uncharacterized protein</fullName>
    </submittedName>
</protein>